<name>A0A7T3RCA9_9SPIR</name>
<dbReference type="AlphaFoldDB" id="A0A7T3RCA9"/>
<dbReference type="Proteomes" id="UP000595224">
    <property type="component" value="Chromosome"/>
</dbReference>
<dbReference type="KEGG" id="tper:IWA51_09450"/>
<evidence type="ECO:0000313" key="2">
    <source>
        <dbReference type="Proteomes" id="UP000595224"/>
    </source>
</evidence>
<keyword evidence="2" id="KW-1185">Reference proteome</keyword>
<accession>A0A7T3RCA9</accession>
<organism evidence="1 2">
    <name type="scientific">Treponema peruense</name>
    <dbReference type="NCBI Taxonomy" id="2787628"/>
    <lineage>
        <taxon>Bacteria</taxon>
        <taxon>Pseudomonadati</taxon>
        <taxon>Spirochaetota</taxon>
        <taxon>Spirochaetia</taxon>
        <taxon>Spirochaetales</taxon>
        <taxon>Treponemataceae</taxon>
        <taxon>Treponema</taxon>
    </lineage>
</organism>
<protein>
    <submittedName>
        <fullName evidence="1">Uncharacterized protein</fullName>
    </submittedName>
</protein>
<sequence length="373" mass="43116">MEKEKNTALKETQAAKNKIEFTQVSIEDFFDKEDMIKDSIQTGIIVLTKNQEELVNRLLEALKVNAPDRIERIRNRLSDVENLAKAIAQFPSLLERANTTSSVRTPETLVESIISYQEDGDTMLHMPSKAILGKGFLVAKIHTFFSMSKLARVYALMDEKHVKEYTDETVSMMFTLMAEDVYLNLIKDKSLSMELRRQLANSLIILWEHRADQTISDIAPVLQSVWAARRKLAPAFGTMMGTSELLLVSIQMDEQWTSFIKARLGDEEVSQAMEEFLFGLSYEQIRRLREILRGQGVKAIGRDEVSFYLGERVKTDVSLDYRDFYLLYTVRRDNARARQRLHLPGPKNTLEDHFIRFVMEQNQEKQKKDTFAL</sequence>
<dbReference type="RefSeq" id="WP_198442225.1">
    <property type="nucleotide sequence ID" value="NZ_CBCSHE010000009.1"/>
</dbReference>
<dbReference type="EMBL" id="CP064936">
    <property type="protein sequence ID" value="QQA00488.1"/>
    <property type="molecule type" value="Genomic_DNA"/>
</dbReference>
<reference evidence="1 2" key="1">
    <citation type="submission" date="2020-11" db="EMBL/GenBank/DDBJ databases">
        <title>Treponema Peruensis nv. sp., first commensal Treponema isolated from human feces.</title>
        <authorList>
            <person name="Belkhou C."/>
            <person name="Raes J."/>
        </authorList>
    </citation>
    <scope>NUCLEOTIDE SEQUENCE [LARGE SCALE GENOMIC DNA]</scope>
    <source>
        <strain evidence="1 2">RCC2812</strain>
    </source>
</reference>
<evidence type="ECO:0000313" key="1">
    <source>
        <dbReference type="EMBL" id="QQA00488.1"/>
    </source>
</evidence>
<proteinExistence type="predicted"/>
<gene>
    <name evidence="1" type="ORF">IWA51_09450</name>
</gene>